<dbReference type="Gramene" id="ERN07818">
    <property type="protein sequence ID" value="ERN07818"/>
    <property type="gene ID" value="AMTR_s00012p00172390"/>
</dbReference>
<keyword evidence="6 8" id="KW-0472">Membrane</keyword>
<dbReference type="GO" id="GO:0005783">
    <property type="term" value="C:endoplasmic reticulum"/>
    <property type="evidence" value="ECO:0000318"/>
    <property type="project" value="GO_Central"/>
</dbReference>
<protein>
    <recommendedName>
        <fullName evidence="8">S-acyltransferase</fullName>
        <ecNumber evidence="8">2.3.1.225</ecNumber>
    </recommendedName>
    <alternativeName>
        <fullName evidence="8">Palmitoyltransferase</fullName>
    </alternativeName>
</protein>
<dbReference type="eggNOG" id="ENOG502R91I">
    <property type="taxonomic scope" value="Eukaryota"/>
</dbReference>
<evidence type="ECO:0000256" key="1">
    <source>
        <dbReference type="ARBA" id="ARBA00004141"/>
    </source>
</evidence>
<dbReference type="PANTHER" id="PTHR22883:SF127">
    <property type="entry name" value="ZDHHC-TYPE PALMITOYLTRANSFERASE 3-RELATED"/>
    <property type="match status" value="1"/>
</dbReference>
<feature type="transmembrane region" description="Helical" evidence="8">
    <location>
        <begin position="221"/>
        <end position="249"/>
    </location>
</feature>
<dbReference type="GO" id="GO:0006612">
    <property type="term" value="P:protein targeting to membrane"/>
    <property type="evidence" value="ECO:0000318"/>
    <property type="project" value="GO_Central"/>
</dbReference>
<evidence type="ECO:0000256" key="6">
    <source>
        <dbReference type="ARBA" id="ARBA00023136"/>
    </source>
</evidence>
<evidence type="ECO:0000313" key="10">
    <source>
        <dbReference type="EMBL" id="ERN07818.1"/>
    </source>
</evidence>
<dbReference type="InterPro" id="IPR039859">
    <property type="entry name" value="PFA4/ZDH16/20/ERF2-like"/>
</dbReference>
<keyword evidence="4 8" id="KW-0812">Transmembrane</keyword>
<comment type="similarity">
    <text evidence="2 8">Belongs to the DHHC palmitoyltransferase family.</text>
</comment>
<evidence type="ECO:0000256" key="5">
    <source>
        <dbReference type="ARBA" id="ARBA00022989"/>
    </source>
</evidence>
<dbReference type="EC" id="2.3.1.225" evidence="8"/>
<dbReference type="OrthoDB" id="331948at2759"/>
<keyword evidence="5 8" id="KW-1133">Transmembrane helix</keyword>
<reference evidence="11" key="1">
    <citation type="journal article" date="2013" name="Science">
        <title>The Amborella genome and the evolution of flowering plants.</title>
        <authorList>
            <consortium name="Amborella Genome Project"/>
        </authorList>
    </citation>
    <scope>NUCLEOTIDE SEQUENCE [LARGE SCALE GENOMIC DNA]</scope>
</reference>
<dbReference type="AlphaFoldDB" id="W1PIJ6"/>
<dbReference type="GO" id="GO:0016020">
    <property type="term" value="C:membrane"/>
    <property type="evidence" value="ECO:0007669"/>
    <property type="project" value="UniProtKB-SubCell"/>
</dbReference>
<evidence type="ECO:0000256" key="8">
    <source>
        <dbReference type="RuleBase" id="RU079119"/>
    </source>
</evidence>
<feature type="transmembrane region" description="Helical" evidence="8">
    <location>
        <begin position="21"/>
        <end position="40"/>
    </location>
</feature>
<comment type="subcellular location">
    <subcellularLocation>
        <location evidence="1">Membrane</location>
        <topology evidence="1">Multi-pass membrane protein</topology>
    </subcellularLocation>
</comment>
<dbReference type="GO" id="GO:0005794">
    <property type="term" value="C:Golgi apparatus"/>
    <property type="evidence" value="ECO:0000318"/>
    <property type="project" value="GO_Central"/>
</dbReference>
<evidence type="ECO:0000256" key="2">
    <source>
        <dbReference type="ARBA" id="ARBA00008574"/>
    </source>
</evidence>
<name>W1PIJ6_AMBTC</name>
<evidence type="ECO:0000256" key="7">
    <source>
        <dbReference type="ARBA" id="ARBA00023315"/>
    </source>
</evidence>
<feature type="transmembrane region" description="Helical" evidence="8">
    <location>
        <begin position="46"/>
        <end position="67"/>
    </location>
</feature>
<dbReference type="PROSITE" id="PS50216">
    <property type="entry name" value="DHHC"/>
    <property type="match status" value="1"/>
</dbReference>
<dbReference type="PANTHER" id="PTHR22883">
    <property type="entry name" value="ZINC FINGER DHHC DOMAIN CONTAINING PROTEIN"/>
    <property type="match status" value="1"/>
</dbReference>
<gene>
    <name evidence="10" type="ORF">AMTR_s00012p00172390</name>
</gene>
<keyword evidence="11" id="KW-1185">Reference proteome</keyword>
<organism evidence="10 11">
    <name type="scientific">Amborella trichopoda</name>
    <dbReference type="NCBI Taxonomy" id="13333"/>
    <lineage>
        <taxon>Eukaryota</taxon>
        <taxon>Viridiplantae</taxon>
        <taxon>Streptophyta</taxon>
        <taxon>Embryophyta</taxon>
        <taxon>Tracheophyta</taxon>
        <taxon>Spermatophyta</taxon>
        <taxon>Magnoliopsida</taxon>
        <taxon>Amborellales</taxon>
        <taxon>Amborellaceae</taxon>
        <taxon>Amborella</taxon>
    </lineage>
</organism>
<keyword evidence="7 8" id="KW-0012">Acyltransferase</keyword>
<proteinExistence type="inferred from homology"/>
<feature type="domain" description="Palmitoyltransferase DHHC" evidence="9">
    <location>
        <begin position="148"/>
        <end position="263"/>
    </location>
</feature>
<dbReference type="OMA" id="AVFLIWH"/>
<evidence type="ECO:0000256" key="3">
    <source>
        <dbReference type="ARBA" id="ARBA00022679"/>
    </source>
</evidence>
<accession>W1PIJ6</accession>
<evidence type="ECO:0000256" key="4">
    <source>
        <dbReference type="ARBA" id="ARBA00022692"/>
    </source>
</evidence>
<feature type="transmembrane region" description="Helical" evidence="8">
    <location>
        <begin position="74"/>
        <end position="96"/>
    </location>
</feature>
<dbReference type="EMBL" id="KI393609">
    <property type="protein sequence ID" value="ERN07818.1"/>
    <property type="molecule type" value="Genomic_DNA"/>
</dbReference>
<feature type="transmembrane region" description="Helical" evidence="8">
    <location>
        <begin position="182"/>
        <end position="200"/>
    </location>
</feature>
<dbReference type="Proteomes" id="UP000017836">
    <property type="component" value="Unassembled WGS sequence"/>
</dbReference>
<evidence type="ECO:0000313" key="11">
    <source>
        <dbReference type="Proteomes" id="UP000017836"/>
    </source>
</evidence>
<dbReference type="HOGENOM" id="CLU_054859_0_0_1"/>
<dbReference type="InterPro" id="IPR001594">
    <property type="entry name" value="Palmitoyltrfase_DHHC"/>
</dbReference>
<dbReference type="Pfam" id="PF01529">
    <property type="entry name" value="DHHC"/>
    <property type="match status" value="1"/>
</dbReference>
<comment type="catalytic activity">
    <reaction evidence="8">
        <text>L-cysteinyl-[protein] + hexadecanoyl-CoA = S-hexadecanoyl-L-cysteinyl-[protein] + CoA</text>
        <dbReference type="Rhea" id="RHEA:36683"/>
        <dbReference type="Rhea" id="RHEA-COMP:10131"/>
        <dbReference type="Rhea" id="RHEA-COMP:11032"/>
        <dbReference type="ChEBI" id="CHEBI:29950"/>
        <dbReference type="ChEBI" id="CHEBI:57287"/>
        <dbReference type="ChEBI" id="CHEBI:57379"/>
        <dbReference type="ChEBI" id="CHEBI:74151"/>
        <dbReference type="EC" id="2.3.1.225"/>
    </reaction>
</comment>
<evidence type="ECO:0000259" key="9">
    <source>
        <dbReference type="Pfam" id="PF01529"/>
    </source>
</evidence>
<keyword evidence="3 8" id="KW-0808">Transferase</keyword>
<comment type="domain">
    <text evidence="8">The DHHC domain is required for palmitoyltransferase activity.</text>
</comment>
<sequence length="308" mass="35205">MAKLGFDKHVKAYLKRPMKALISLIMVFFLHFNLAMVPRFCNSCSLLAMLVLSACILVAVTACGICCRRLLGGVLASAPAAVFFHIFFIWGVYTFIVRKAVSSFVDASFNVECGLLVFGLCRMLSGDPGFIKCNGTYLDRLDQNGTHCSLRVRYCKRCEAHIWGLDHHCPAFGNCIGEKNHHLFMVLLLGFIVAEALYIWCSVQLTMDLQILDKTRFESYFAGNLAISTTLFCLLQVVWQLVFLMWHIYCICCNIKTDEWVNWTKYSEFQTVVQPEPGIPFERIRFKNPYDKGIINNIKEFLQLGRQR</sequence>
<dbReference type="GO" id="GO:0019706">
    <property type="term" value="F:protein-cysteine S-palmitoyltransferase activity"/>
    <property type="evidence" value="ECO:0000318"/>
    <property type="project" value="GO_Central"/>
</dbReference>